<evidence type="ECO:0000313" key="2">
    <source>
        <dbReference type="Proteomes" id="UP001375539"/>
    </source>
</evidence>
<sequence length="323" mass="33025">MAPLFGRKRGRALTRIAVAAVATALAVTGTGAASAADRPAPAAAPSSVSAQAPAPAVGAAADPRPAARPNGSRAQAEPGDAPINALYGADRAGDLYGYPPNGTGGLDSRVLVGFDWGVIKHATQADHDADGSSDGIWEINNGGQLFYAPFGGEPASVGGGWNIYNKVLSPGNLAGAAADDLIARDASGVLWIYLGYGNGTLTGRTKVGPGWNMYNQIAGQGDLSGDGRPDIVARDGAGVLWLYRGTGNRTAPFAARTKIGSGWNLFNTLVSVGDIDIDGTTDLIARDAAGALWLYRGTGNAAAPYQARVKIGTSGWNTYRLLF</sequence>
<accession>A0ACC6QPK8</accession>
<protein>
    <submittedName>
        <fullName evidence="1">VCBS repeat-containing protein</fullName>
    </submittedName>
</protein>
<evidence type="ECO:0000313" key="1">
    <source>
        <dbReference type="EMBL" id="MEJ8660460.1"/>
    </source>
</evidence>
<organism evidence="1 2">
    <name type="scientific">Streptomyces pratisoli</name>
    <dbReference type="NCBI Taxonomy" id="3139917"/>
    <lineage>
        <taxon>Bacteria</taxon>
        <taxon>Bacillati</taxon>
        <taxon>Actinomycetota</taxon>
        <taxon>Actinomycetes</taxon>
        <taxon>Kitasatosporales</taxon>
        <taxon>Streptomycetaceae</taxon>
        <taxon>Streptomyces</taxon>
    </lineage>
</organism>
<dbReference type="EMBL" id="JBBKAI010000002">
    <property type="protein sequence ID" value="MEJ8660460.1"/>
    <property type="molecule type" value="Genomic_DNA"/>
</dbReference>
<reference evidence="1" key="1">
    <citation type="submission" date="2024-03" db="EMBL/GenBank/DDBJ databases">
        <title>Novel Streptomyces species of biotechnological and ecological value are a feature of Machair soil.</title>
        <authorList>
            <person name="Prole J.R."/>
            <person name="Goodfellow M."/>
            <person name="Allenby N."/>
            <person name="Ward A.C."/>
        </authorList>
    </citation>
    <scope>NUCLEOTIDE SEQUENCE</scope>
    <source>
        <strain evidence="1">MS1.AVA.4</strain>
    </source>
</reference>
<comment type="caution">
    <text evidence="1">The sequence shown here is derived from an EMBL/GenBank/DDBJ whole genome shotgun (WGS) entry which is preliminary data.</text>
</comment>
<name>A0ACC6QPK8_9ACTN</name>
<dbReference type="Proteomes" id="UP001375539">
    <property type="component" value="Unassembled WGS sequence"/>
</dbReference>
<gene>
    <name evidence="1" type="ORF">WKI58_28760</name>
</gene>
<keyword evidence="2" id="KW-1185">Reference proteome</keyword>
<proteinExistence type="predicted"/>